<keyword evidence="3" id="KW-1185">Reference proteome</keyword>
<feature type="chain" id="PRO_5046763828" description="Family 43 glycosylhydrolase" evidence="1">
    <location>
        <begin position="25"/>
        <end position="387"/>
    </location>
</feature>
<dbReference type="InterPro" id="IPR023296">
    <property type="entry name" value="Glyco_hydro_beta-prop_sf"/>
</dbReference>
<dbReference type="PANTHER" id="PTHR22925">
    <property type="entry name" value="GLYCOSYL HYDROLASE 43 FAMILY MEMBER"/>
    <property type="match status" value="1"/>
</dbReference>
<proteinExistence type="predicted"/>
<dbReference type="Gene3D" id="2.115.10.20">
    <property type="entry name" value="Glycosyl hydrolase domain, family 43"/>
    <property type="match status" value="1"/>
</dbReference>
<reference evidence="2" key="1">
    <citation type="submission" date="2021-12" db="EMBL/GenBank/DDBJ databases">
        <title>Discovery of the Pendulisporaceae a myxobacterial family with distinct sporulation behavior and unique specialized metabolism.</title>
        <authorList>
            <person name="Garcia R."/>
            <person name="Popoff A."/>
            <person name="Bader C.D."/>
            <person name="Loehr J."/>
            <person name="Walesch S."/>
            <person name="Walt C."/>
            <person name="Boldt J."/>
            <person name="Bunk B."/>
            <person name="Haeckl F.J.F.P.J."/>
            <person name="Gunesch A.P."/>
            <person name="Birkelbach J."/>
            <person name="Nuebel U."/>
            <person name="Pietschmann T."/>
            <person name="Bach T."/>
            <person name="Mueller R."/>
        </authorList>
    </citation>
    <scope>NUCLEOTIDE SEQUENCE</scope>
    <source>
        <strain evidence="2">MSr11367</strain>
    </source>
</reference>
<evidence type="ECO:0000256" key="1">
    <source>
        <dbReference type="SAM" id="SignalP"/>
    </source>
</evidence>
<evidence type="ECO:0008006" key="4">
    <source>
        <dbReference type="Google" id="ProtNLM"/>
    </source>
</evidence>
<evidence type="ECO:0000313" key="2">
    <source>
        <dbReference type="EMBL" id="WXB10482.1"/>
    </source>
</evidence>
<dbReference type="PROSITE" id="PS51257">
    <property type="entry name" value="PROKAR_LIPOPROTEIN"/>
    <property type="match status" value="1"/>
</dbReference>
<feature type="signal peptide" evidence="1">
    <location>
        <begin position="1"/>
        <end position="24"/>
    </location>
</feature>
<gene>
    <name evidence="2" type="ORF">LVJ94_25045</name>
</gene>
<dbReference type="PANTHER" id="PTHR22925:SF3">
    <property type="entry name" value="GLYCOSYL HYDROLASE FAMILY PROTEIN 43"/>
    <property type="match status" value="1"/>
</dbReference>
<dbReference type="SUPFAM" id="SSF75005">
    <property type="entry name" value="Arabinanase/levansucrase/invertase"/>
    <property type="match status" value="1"/>
</dbReference>
<name>A0ABZ2LNK2_9BACT</name>
<dbReference type="RefSeq" id="WP_394840156.1">
    <property type="nucleotide sequence ID" value="NZ_CP089929.1"/>
</dbReference>
<accession>A0ABZ2LNK2</accession>
<keyword evidence="1" id="KW-0732">Signal</keyword>
<dbReference type="EMBL" id="CP089983">
    <property type="protein sequence ID" value="WXB10482.1"/>
    <property type="molecule type" value="Genomic_DNA"/>
</dbReference>
<protein>
    <recommendedName>
        <fullName evidence="4">Family 43 glycosylhydrolase</fullName>
    </recommendedName>
</protein>
<evidence type="ECO:0000313" key="3">
    <source>
        <dbReference type="Proteomes" id="UP001374803"/>
    </source>
</evidence>
<sequence>MKRTTNPVLHAISAKWTLVSVALAAMVSAVVACGISSDTSQDVSQSLPSTNIAVTSHTYAGLDAHDGTMLLHQGTYYLYGTRYGCGYQWRVPNTPFCGFGAWTSTDLANWTYRGLLFQPSDGNDWNNETWNTTCGAGGEGCFNPRMVQRPDGVWILWFNAPRDFATKGNNAYYAMGCNSPIGPCGENAGPPYGTTHKPSPMNFCHGNGDFSIVTRGSDAYIYCTLADQTLAVERLDPWWSNGSTNGASTLAGLTNVESPGVFQASDGTWILTYSDPNCGYCSGDGTGYATATSPLGPWSAPANTGFAAPGTGRRGISANSCGGQPRTVFTLDGQPYEWIDLWGSWLGDARNQTRASIHLEPLFAAPPYDRPSDGTLFAGGIQPFACR</sequence>
<dbReference type="Proteomes" id="UP001374803">
    <property type="component" value="Chromosome"/>
</dbReference>
<organism evidence="2 3">
    <name type="scientific">Pendulispora rubella</name>
    <dbReference type="NCBI Taxonomy" id="2741070"/>
    <lineage>
        <taxon>Bacteria</taxon>
        <taxon>Pseudomonadati</taxon>
        <taxon>Myxococcota</taxon>
        <taxon>Myxococcia</taxon>
        <taxon>Myxococcales</taxon>
        <taxon>Sorangiineae</taxon>
        <taxon>Pendulisporaceae</taxon>
        <taxon>Pendulispora</taxon>
    </lineage>
</organism>